<gene>
    <name evidence="10" type="ORF">MNBD_ALPHA09-158</name>
</gene>
<dbReference type="SMART" id="SM01323">
    <property type="entry name" value="YajC"/>
    <property type="match status" value="1"/>
</dbReference>
<dbReference type="Pfam" id="PF02699">
    <property type="entry name" value="YajC"/>
    <property type="match status" value="1"/>
</dbReference>
<name>A0A3B0SXY5_9ZZZZ</name>
<dbReference type="PANTHER" id="PTHR33909:SF1">
    <property type="entry name" value="SEC TRANSLOCON ACCESSORY COMPLEX SUBUNIT YAJC"/>
    <property type="match status" value="1"/>
</dbReference>
<evidence type="ECO:0000256" key="1">
    <source>
        <dbReference type="ARBA" id="ARBA00004162"/>
    </source>
</evidence>
<evidence type="ECO:0000256" key="6">
    <source>
        <dbReference type="ARBA" id="ARBA00022989"/>
    </source>
</evidence>
<keyword evidence="6 9" id="KW-1133">Transmembrane helix</keyword>
<dbReference type="PRINTS" id="PR01853">
    <property type="entry name" value="YAJCTRNLCASE"/>
</dbReference>
<sequence>MFITPAFAQAAAPGGGGGLIVQLLPFILIFAIIYFLILRPQQKRAKAHREMVSALRRGDFVVTSGGLIGKVIKVLDDNEISVEVAEGVKVRLLRSSVSEVRSKGEPASSE</sequence>
<keyword evidence="4 9" id="KW-0812">Transmembrane</keyword>
<dbReference type="EMBL" id="UOEM01000014">
    <property type="protein sequence ID" value="VAW10448.1"/>
    <property type="molecule type" value="Genomic_DNA"/>
</dbReference>
<evidence type="ECO:0000256" key="2">
    <source>
        <dbReference type="ARBA" id="ARBA00022448"/>
    </source>
</evidence>
<dbReference type="PANTHER" id="PTHR33909">
    <property type="entry name" value="SEC TRANSLOCON ACCESSORY COMPLEX SUBUNIT YAJC"/>
    <property type="match status" value="1"/>
</dbReference>
<dbReference type="InterPro" id="IPR003849">
    <property type="entry name" value="Preprotein_translocase_YajC"/>
</dbReference>
<evidence type="ECO:0000256" key="7">
    <source>
        <dbReference type="ARBA" id="ARBA00023010"/>
    </source>
</evidence>
<evidence type="ECO:0000256" key="8">
    <source>
        <dbReference type="ARBA" id="ARBA00023136"/>
    </source>
</evidence>
<keyword evidence="3" id="KW-1003">Cell membrane</keyword>
<evidence type="ECO:0000256" key="5">
    <source>
        <dbReference type="ARBA" id="ARBA00022927"/>
    </source>
</evidence>
<feature type="transmembrane region" description="Helical" evidence="9">
    <location>
        <begin position="20"/>
        <end position="38"/>
    </location>
</feature>
<dbReference type="AlphaFoldDB" id="A0A3B0SXY5"/>
<keyword evidence="2" id="KW-0813">Transport</keyword>
<keyword evidence="7" id="KW-0811">Translocation</keyword>
<dbReference type="NCBIfam" id="TIGR00739">
    <property type="entry name" value="yajC"/>
    <property type="match status" value="1"/>
</dbReference>
<comment type="subcellular location">
    <subcellularLocation>
        <location evidence="1">Cell membrane</location>
        <topology evidence="1">Single-pass membrane protein</topology>
    </subcellularLocation>
</comment>
<organism evidence="10">
    <name type="scientific">hydrothermal vent metagenome</name>
    <dbReference type="NCBI Taxonomy" id="652676"/>
    <lineage>
        <taxon>unclassified sequences</taxon>
        <taxon>metagenomes</taxon>
        <taxon>ecological metagenomes</taxon>
    </lineage>
</organism>
<dbReference type="GO" id="GO:0005886">
    <property type="term" value="C:plasma membrane"/>
    <property type="evidence" value="ECO:0007669"/>
    <property type="project" value="UniProtKB-SubCell"/>
</dbReference>
<evidence type="ECO:0000256" key="4">
    <source>
        <dbReference type="ARBA" id="ARBA00022692"/>
    </source>
</evidence>
<reference evidence="10" key="1">
    <citation type="submission" date="2018-06" db="EMBL/GenBank/DDBJ databases">
        <authorList>
            <person name="Zhirakovskaya E."/>
        </authorList>
    </citation>
    <scope>NUCLEOTIDE SEQUENCE</scope>
</reference>
<protein>
    <submittedName>
        <fullName evidence="10">Protein translocase subunit YajC</fullName>
    </submittedName>
</protein>
<keyword evidence="5" id="KW-0653">Protein transport</keyword>
<keyword evidence="8 9" id="KW-0472">Membrane</keyword>
<evidence type="ECO:0000313" key="10">
    <source>
        <dbReference type="EMBL" id="VAW10448.1"/>
    </source>
</evidence>
<dbReference type="GO" id="GO:0015031">
    <property type="term" value="P:protein transport"/>
    <property type="evidence" value="ECO:0007669"/>
    <property type="project" value="UniProtKB-KW"/>
</dbReference>
<evidence type="ECO:0000256" key="3">
    <source>
        <dbReference type="ARBA" id="ARBA00022475"/>
    </source>
</evidence>
<proteinExistence type="predicted"/>
<evidence type="ECO:0000256" key="9">
    <source>
        <dbReference type="SAM" id="Phobius"/>
    </source>
</evidence>
<accession>A0A3B0SXY5</accession>